<keyword evidence="6" id="KW-1185">Reference proteome</keyword>
<feature type="domain" description="YDG" evidence="4">
    <location>
        <begin position="44"/>
        <end position="172"/>
    </location>
</feature>
<feature type="region of interest" description="Disordered" evidence="3">
    <location>
        <begin position="1"/>
        <end position="40"/>
    </location>
</feature>
<dbReference type="Gene3D" id="2.30.280.10">
    <property type="entry name" value="SRA-YDG"/>
    <property type="match status" value="1"/>
</dbReference>
<keyword evidence="1 2" id="KW-0539">Nucleus</keyword>
<dbReference type="PROSITE" id="PS51015">
    <property type="entry name" value="YDG"/>
    <property type="match status" value="1"/>
</dbReference>
<organism evidence="5 6">
    <name type="scientific">Armillaria novae-zelandiae</name>
    <dbReference type="NCBI Taxonomy" id="153914"/>
    <lineage>
        <taxon>Eukaryota</taxon>
        <taxon>Fungi</taxon>
        <taxon>Dikarya</taxon>
        <taxon>Basidiomycota</taxon>
        <taxon>Agaricomycotina</taxon>
        <taxon>Agaricomycetes</taxon>
        <taxon>Agaricomycetidae</taxon>
        <taxon>Agaricales</taxon>
        <taxon>Marasmiineae</taxon>
        <taxon>Physalacriaceae</taxon>
        <taxon>Armillaria</taxon>
    </lineage>
</organism>
<dbReference type="Proteomes" id="UP001175227">
    <property type="component" value="Unassembled WGS sequence"/>
</dbReference>
<evidence type="ECO:0000259" key="4">
    <source>
        <dbReference type="PROSITE" id="PS51015"/>
    </source>
</evidence>
<comment type="caution">
    <text evidence="5">The sequence shown here is derived from an EMBL/GenBank/DDBJ whole genome shotgun (WGS) entry which is preliminary data.</text>
</comment>
<dbReference type="EMBL" id="JAUEPR010000017">
    <property type="protein sequence ID" value="KAK0477259.1"/>
    <property type="molecule type" value="Genomic_DNA"/>
</dbReference>
<evidence type="ECO:0000313" key="5">
    <source>
        <dbReference type="EMBL" id="KAK0477259.1"/>
    </source>
</evidence>
<dbReference type="InterPro" id="IPR015947">
    <property type="entry name" value="PUA-like_sf"/>
</dbReference>
<dbReference type="AlphaFoldDB" id="A0AA39P502"/>
<dbReference type="InterPro" id="IPR003105">
    <property type="entry name" value="SRA_YDG"/>
</dbReference>
<evidence type="ECO:0000256" key="1">
    <source>
        <dbReference type="ARBA" id="ARBA00023242"/>
    </source>
</evidence>
<evidence type="ECO:0000313" key="6">
    <source>
        <dbReference type="Proteomes" id="UP001175227"/>
    </source>
</evidence>
<accession>A0AA39P502</accession>
<reference evidence="5" key="1">
    <citation type="submission" date="2023-06" db="EMBL/GenBank/DDBJ databases">
        <authorList>
            <consortium name="Lawrence Berkeley National Laboratory"/>
            <person name="Ahrendt S."/>
            <person name="Sahu N."/>
            <person name="Indic B."/>
            <person name="Wong-Bajracharya J."/>
            <person name="Merenyi Z."/>
            <person name="Ke H.-M."/>
            <person name="Monk M."/>
            <person name="Kocsube S."/>
            <person name="Drula E."/>
            <person name="Lipzen A."/>
            <person name="Balint B."/>
            <person name="Henrissat B."/>
            <person name="Andreopoulos B."/>
            <person name="Martin F.M."/>
            <person name="Harder C.B."/>
            <person name="Rigling D."/>
            <person name="Ford K.L."/>
            <person name="Foster G.D."/>
            <person name="Pangilinan J."/>
            <person name="Papanicolaou A."/>
            <person name="Barry K."/>
            <person name="LaButti K."/>
            <person name="Viragh M."/>
            <person name="Koriabine M."/>
            <person name="Yan M."/>
            <person name="Riley R."/>
            <person name="Champramary S."/>
            <person name="Plett K.L."/>
            <person name="Tsai I.J."/>
            <person name="Slot J."/>
            <person name="Sipos G."/>
            <person name="Plett J."/>
            <person name="Nagy L.G."/>
            <person name="Grigoriev I.V."/>
        </authorList>
    </citation>
    <scope>NUCLEOTIDE SEQUENCE</scope>
    <source>
        <strain evidence="5">ICMP 16352</strain>
    </source>
</reference>
<name>A0AA39P502_9AGAR</name>
<evidence type="ECO:0000256" key="2">
    <source>
        <dbReference type="PROSITE-ProRule" id="PRU00358"/>
    </source>
</evidence>
<sequence length="172" mass="19248">MYTNESLSDSKQRANTGKPSERSSKDHRTRSQSNVKEREGCKTAVVNLGTPGAIKRQRVGMRYMNGHYCWKPGCMGRCAGESIVWETAWSVVLSGRNEKVDKDKGNKIRLCGEGGRSKDGKMQVKDQEYTCGNKALQNAMRSGEAIHVIRRYKLDSAYPKEWPGSVTTARTL</sequence>
<proteinExistence type="predicted"/>
<evidence type="ECO:0000256" key="3">
    <source>
        <dbReference type="SAM" id="MobiDB-lite"/>
    </source>
</evidence>
<dbReference type="GO" id="GO:0005634">
    <property type="term" value="C:nucleus"/>
    <property type="evidence" value="ECO:0007669"/>
    <property type="project" value="UniProtKB-SubCell"/>
</dbReference>
<protein>
    <recommendedName>
        <fullName evidence="4">YDG domain-containing protein</fullName>
    </recommendedName>
</protein>
<dbReference type="InterPro" id="IPR036987">
    <property type="entry name" value="SRA-YDG_sf"/>
</dbReference>
<comment type="subcellular location">
    <subcellularLocation>
        <location evidence="2">Nucleus</location>
    </subcellularLocation>
</comment>
<dbReference type="Pfam" id="PF02182">
    <property type="entry name" value="SAD_SRA"/>
    <property type="match status" value="1"/>
</dbReference>
<gene>
    <name evidence="5" type="ORF">IW261DRAFT_1566143</name>
</gene>
<dbReference type="SUPFAM" id="SSF88697">
    <property type="entry name" value="PUA domain-like"/>
    <property type="match status" value="1"/>
</dbReference>
<feature type="compositionally biased region" description="Polar residues" evidence="3">
    <location>
        <begin position="1"/>
        <end position="18"/>
    </location>
</feature>
<dbReference type="SMART" id="SM00466">
    <property type="entry name" value="SRA"/>
    <property type="match status" value="1"/>
</dbReference>